<keyword evidence="3" id="KW-1185">Reference proteome</keyword>
<dbReference type="SUPFAM" id="SSF50729">
    <property type="entry name" value="PH domain-like"/>
    <property type="match status" value="1"/>
</dbReference>
<proteinExistence type="predicted"/>
<feature type="domain" description="RanBD1" evidence="1">
    <location>
        <begin position="5"/>
        <end position="90"/>
    </location>
</feature>
<protein>
    <submittedName>
        <fullName evidence="2">Nuclear pore complex protein Nup50-like</fullName>
    </submittedName>
</protein>
<reference evidence="2 3" key="1">
    <citation type="submission" date="2024-02" db="EMBL/GenBank/DDBJ databases">
        <title>A chromosome-level genome assembly of Drosophila madeirensis, a fruit fly species endemic to Madeira island.</title>
        <authorList>
            <person name="Tomihara K."/>
            <person name="Llopart A."/>
            <person name="Yamamoto D."/>
        </authorList>
    </citation>
    <scope>NUCLEOTIDE SEQUENCE [LARGE SCALE GENOMIC DNA]</scope>
    <source>
        <strain evidence="2 3">RF1</strain>
    </source>
</reference>
<evidence type="ECO:0000259" key="1">
    <source>
        <dbReference type="Pfam" id="PF00638"/>
    </source>
</evidence>
<dbReference type="AlphaFoldDB" id="A0AAU9F449"/>
<evidence type="ECO:0000313" key="2">
    <source>
        <dbReference type="EMBL" id="BFF88771.1"/>
    </source>
</evidence>
<dbReference type="EMBL" id="AP029263">
    <property type="protein sequence ID" value="BFF88771.1"/>
    <property type="molecule type" value="Genomic_DNA"/>
</dbReference>
<dbReference type="Gene3D" id="2.30.29.30">
    <property type="entry name" value="Pleckstrin-homology domain (PH domain)/Phosphotyrosine-binding domain (PTB)"/>
    <property type="match status" value="1"/>
</dbReference>
<accession>A0AAU9F449</accession>
<dbReference type="InterPro" id="IPR000156">
    <property type="entry name" value="Ran_bind_dom"/>
</dbReference>
<organism evidence="2 3">
    <name type="scientific">Drosophila madeirensis</name>
    <name type="common">Fruit fly</name>
    <dbReference type="NCBI Taxonomy" id="30013"/>
    <lineage>
        <taxon>Eukaryota</taxon>
        <taxon>Metazoa</taxon>
        <taxon>Ecdysozoa</taxon>
        <taxon>Arthropoda</taxon>
        <taxon>Hexapoda</taxon>
        <taxon>Insecta</taxon>
        <taxon>Pterygota</taxon>
        <taxon>Neoptera</taxon>
        <taxon>Endopterygota</taxon>
        <taxon>Diptera</taxon>
        <taxon>Brachycera</taxon>
        <taxon>Muscomorpha</taxon>
        <taxon>Ephydroidea</taxon>
        <taxon>Drosophilidae</taxon>
        <taxon>Drosophila</taxon>
        <taxon>Sophophora</taxon>
    </lineage>
</organism>
<name>A0AAU9F449_DROMD</name>
<gene>
    <name evidence="2" type="ORF">DMAD_07693</name>
</gene>
<dbReference type="Proteomes" id="UP001500889">
    <property type="component" value="Chromosome O"/>
</dbReference>
<dbReference type="Pfam" id="PF00638">
    <property type="entry name" value="Ran_BP1"/>
    <property type="match status" value="1"/>
</dbReference>
<evidence type="ECO:0000313" key="3">
    <source>
        <dbReference type="Proteomes" id="UP001500889"/>
    </source>
</evidence>
<dbReference type="InterPro" id="IPR011993">
    <property type="entry name" value="PH-like_dom_sf"/>
</dbReference>
<sequence>MKGADRGVGMLHLKPVKDSAKVQLIVRADNNIGQVLINLMVGNGLPCQRMGKNNVMIMSLPMPEDTKVVSILLRVKTVEEVYELLAKLKDYTK</sequence>